<dbReference type="Ensembl" id="ENSEEET00000045911.2">
    <property type="protein sequence ID" value="ENSEEEP00000045404.2"/>
    <property type="gene ID" value="ENSEEEG00000021393.2"/>
</dbReference>
<keyword evidence="2 6" id="KW-0812">Transmembrane</keyword>
<feature type="transmembrane region" description="Helical" evidence="6">
    <location>
        <begin position="37"/>
        <end position="55"/>
    </location>
</feature>
<dbReference type="GeneTree" id="ENSGT00940000154901"/>
<dbReference type="Proteomes" id="UP000314983">
    <property type="component" value="Chromosome 6"/>
</dbReference>
<dbReference type="Gene3D" id="1.20.1250.20">
    <property type="entry name" value="MFS general substrate transporter like domains"/>
    <property type="match status" value="1"/>
</dbReference>
<name>A0A4W4H5S5_ELEEL</name>
<evidence type="ECO:0000256" key="2">
    <source>
        <dbReference type="ARBA" id="ARBA00022692"/>
    </source>
</evidence>
<dbReference type="GO" id="GO:0016020">
    <property type="term" value="C:membrane"/>
    <property type="evidence" value="ECO:0007669"/>
    <property type="project" value="UniProtKB-SubCell"/>
</dbReference>
<feature type="region of interest" description="Disordered" evidence="5">
    <location>
        <begin position="1"/>
        <end position="40"/>
    </location>
</feature>
<feature type="compositionally biased region" description="Basic and acidic residues" evidence="5">
    <location>
        <begin position="359"/>
        <end position="371"/>
    </location>
</feature>
<feature type="transmembrane region" description="Helical" evidence="6">
    <location>
        <begin position="62"/>
        <end position="85"/>
    </location>
</feature>
<feature type="transmembrane region" description="Helical" evidence="6">
    <location>
        <begin position="320"/>
        <end position="340"/>
    </location>
</feature>
<dbReference type="InterPro" id="IPR005828">
    <property type="entry name" value="MFS_sugar_transport-like"/>
</dbReference>
<feature type="compositionally biased region" description="Polar residues" evidence="5">
    <location>
        <begin position="373"/>
        <end position="383"/>
    </location>
</feature>
<feature type="transmembrane region" description="Helical" evidence="6">
    <location>
        <begin position="204"/>
        <end position="225"/>
    </location>
</feature>
<evidence type="ECO:0000313" key="8">
    <source>
        <dbReference type="Proteomes" id="UP000314983"/>
    </source>
</evidence>
<reference evidence="7" key="4">
    <citation type="submission" date="2025-08" db="UniProtKB">
        <authorList>
            <consortium name="Ensembl"/>
        </authorList>
    </citation>
    <scope>IDENTIFICATION</scope>
</reference>
<dbReference type="SUPFAM" id="SSF103473">
    <property type="entry name" value="MFS general substrate transporter"/>
    <property type="match status" value="1"/>
</dbReference>
<keyword evidence="3 6" id="KW-1133">Transmembrane helix</keyword>
<feature type="transmembrane region" description="Helical" evidence="6">
    <location>
        <begin position="91"/>
        <end position="110"/>
    </location>
</feature>
<evidence type="ECO:0000313" key="7">
    <source>
        <dbReference type="Ensembl" id="ENSEEEP00000045404.2"/>
    </source>
</evidence>
<organism evidence="7 8">
    <name type="scientific">Electrophorus electricus</name>
    <name type="common">Electric eel</name>
    <name type="synonym">Gymnotus electricus</name>
    <dbReference type="NCBI Taxonomy" id="8005"/>
    <lineage>
        <taxon>Eukaryota</taxon>
        <taxon>Metazoa</taxon>
        <taxon>Chordata</taxon>
        <taxon>Craniata</taxon>
        <taxon>Vertebrata</taxon>
        <taxon>Euteleostomi</taxon>
        <taxon>Actinopterygii</taxon>
        <taxon>Neopterygii</taxon>
        <taxon>Teleostei</taxon>
        <taxon>Ostariophysi</taxon>
        <taxon>Gymnotiformes</taxon>
        <taxon>Gymnotoidei</taxon>
        <taxon>Gymnotidae</taxon>
        <taxon>Electrophorus</taxon>
    </lineage>
</organism>
<dbReference type="InterPro" id="IPR036259">
    <property type="entry name" value="MFS_trans_sf"/>
</dbReference>
<dbReference type="AlphaFoldDB" id="A0A4W4H5S5"/>
<feature type="transmembrane region" description="Helical" evidence="6">
    <location>
        <begin position="261"/>
        <end position="281"/>
    </location>
</feature>
<feature type="region of interest" description="Disordered" evidence="5">
    <location>
        <begin position="359"/>
        <end position="383"/>
    </location>
</feature>
<feature type="transmembrane region" description="Helical" evidence="6">
    <location>
        <begin position="174"/>
        <end position="192"/>
    </location>
</feature>
<evidence type="ECO:0000256" key="4">
    <source>
        <dbReference type="ARBA" id="ARBA00023136"/>
    </source>
</evidence>
<feature type="transmembrane region" description="Helical" evidence="6">
    <location>
        <begin position="237"/>
        <end position="255"/>
    </location>
</feature>
<sequence>FYSLSLSLTGSTCSSSTGSTGSSSTGPTGSSSTGSTGSSSTGSFLCSLLTVVEWVPTRVRTIVGTVTGYCYTIGQIILAMVAYYIRDWRWLILAVSLPFYAFFLYSWWFLESARWLVLSKKPEQAVKNLKAVAYINGRHAEREKINLEVTTGQRLVPGSYSGVDLLRTQTLRTITICLSAVWSVTAFAYYGLSMDLQKFGVNIYLIQVIFGAVDIPSKIIVTVCMSTIGRRLSQCGALVLSGVAIFINLLVPYELQLVRTTLAVIGKGCLAASFSCCYLYSGELYPTVIRQNGMGWVTMMGRLGAMVAPMVLMLVEVKVWLPGLIFGGVPILSGIFAYFLPETLASPLPDTIQDAEDRHFKQDSEKEELALKEQSNSPLKELA</sequence>
<dbReference type="GO" id="GO:0022857">
    <property type="term" value="F:transmembrane transporter activity"/>
    <property type="evidence" value="ECO:0007669"/>
    <property type="project" value="InterPro"/>
</dbReference>
<dbReference type="PANTHER" id="PTHR24064">
    <property type="entry name" value="SOLUTE CARRIER FAMILY 22 MEMBER"/>
    <property type="match status" value="1"/>
</dbReference>
<reference evidence="8" key="2">
    <citation type="journal article" date="2017" name="Sci. Adv.">
        <title>A tail of two voltages: Proteomic comparison of the three electric organs of the electric eel.</title>
        <authorList>
            <person name="Traeger L.L."/>
            <person name="Sabat G."/>
            <person name="Barrett-Wilt G.A."/>
            <person name="Wells G.B."/>
            <person name="Sussman M.R."/>
        </authorList>
    </citation>
    <scope>NUCLEOTIDE SEQUENCE [LARGE SCALE GENOMIC DNA]</scope>
</reference>
<gene>
    <name evidence="7" type="primary">slc22a6l</name>
</gene>
<reference evidence="7" key="5">
    <citation type="submission" date="2025-09" db="UniProtKB">
        <authorList>
            <consortium name="Ensembl"/>
        </authorList>
    </citation>
    <scope>IDENTIFICATION</scope>
</reference>
<evidence type="ECO:0000256" key="3">
    <source>
        <dbReference type="ARBA" id="ARBA00022989"/>
    </source>
</evidence>
<keyword evidence="4 6" id="KW-0472">Membrane</keyword>
<reference evidence="8" key="1">
    <citation type="journal article" date="2014" name="Science">
        <title>Nonhuman genetics. Genomic basis for the convergent evolution of electric organs.</title>
        <authorList>
            <person name="Gallant J.R."/>
            <person name="Traeger L.L."/>
            <person name="Volkening J.D."/>
            <person name="Moffett H."/>
            <person name="Chen P.H."/>
            <person name="Novina C.D."/>
            <person name="Phillips G.N.Jr."/>
            <person name="Anand R."/>
            <person name="Wells G.B."/>
            <person name="Pinch M."/>
            <person name="Guth R."/>
            <person name="Unguez G.A."/>
            <person name="Albert J.S."/>
            <person name="Zakon H.H."/>
            <person name="Samanta M.P."/>
            <person name="Sussman M.R."/>
        </authorList>
    </citation>
    <scope>NUCLEOTIDE SEQUENCE [LARGE SCALE GENOMIC DNA]</scope>
</reference>
<proteinExistence type="predicted"/>
<protein>
    <submittedName>
        <fullName evidence="7">Solute carrier family 22 member 6, like</fullName>
    </submittedName>
</protein>
<feature type="transmembrane region" description="Helical" evidence="6">
    <location>
        <begin position="293"/>
        <end position="314"/>
    </location>
</feature>
<keyword evidence="8" id="KW-1185">Reference proteome</keyword>
<reference evidence="7" key="3">
    <citation type="submission" date="2020-05" db="EMBL/GenBank/DDBJ databases">
        <title>Electrophorus electricus (electric eel) genome, fEleEle1, primary haplotype.</title>
        <authorList>
            <person name="Myers G."/>
            <person name="Meyer A."/>
            <person name="Fedrigo O."/>
            <person name="Formenti G."/>
            <person name="Rhie A."/>
            <person name="Tracey A."/>
            <person name="Sims Y."/>
            <person name="Jarvis E.D."/>
        </authorList>
    </citation>
    <scope>NUCLEOTIDE SEQUENCE [LARGE SCALE GENOMIC DNA]</scope>
</reference>
<evidence type="ECO:0000256" key="1">
    <source>
        <dbReference type="ARBA" id="ARBA00004141"/>
    </source>
</evidence>
<dbReference type="Pfam" id="PF00083">
    <property type="entry name" value="Sugar_tr"/>
    <property type="match status" value="1"/>
</dbReference>
<accession>A0A4W4H5S5</accession>
<evidence type="ECO:0000256" key="5">
    <source>
        <dbReference type="SAM" id="MobiDB-lite"/>
    </source>
</evidence>
<comment type="subcellular location">
    <subcellularLocation>
        <location evidence="1">Membrane</location>
        <topology evidence="1">Multi-pass membrane protein</topology>
    </subcellularLocation>
</comment>
<evidence type="ECO:0000256" key="6">
    <source>
        <dbReference type="SAM" id="Phobius"/>
    </source>
</evidence>